<feature type="transmembrane region" description="Helical" evidence="3">
    <location>
        <begin position="358"/>
        <end position="375"/>
    </location>
</feature>
<dbReference type="EMBL" id="CAFBMK010000024">
    <property type="protein sequence ID" value="CAB4902411.1"/>
    <property type="molecule type" value="Genomic_DNA"/>
</dbReference>
<feature type="region of interest" description="Disordered" evidence="2">
    <location>
        <begin position="1"/>
        <end position="179"/>
    </location>
</feature>
<gene>
    <name evidence="4" type="ORF">UFOPK3564_00653</name>
</gene>
<organism evidence="4">
    <name type="scientific">freshwater metagenome</name>
    <dbReference type="NCBI Taxonomy" id="449393"/>
    <lineage>
        <taxon>unclassified sequences</taxon>
        <taxon>metagenomes</taxon>
        <taxon>ecological metagenomes</taxon>
    </lineage>
</organism>
<feature type="compositionally biased region" description="Basic and acidic residues" evidence="2">
    <location>
        <begin position="1"/>
        <end position="12"/>
    </location>
</feature>
<dbReference type="InterPro" id="IPR043130">
    <property type="entry name" value="CDP-OH_PTrfase_TM_dom"/>
</dbReference>
<evidence type="ECO:0000256" key="1">
    <source>
        <dbReference type="ARBA" id="ARBA00022679"/>
    </source>
</evidence>
<reference evidence="4" key="1">
    <citation type="submission" date="2020-05" db="EMBL/GenBank/DDBJ databases">
        <authorList>
            <person name="Chiriac C."/>
            <person name="Salcher M."/>
            <person name="Ghai R."/>
            <person name="Kavagutti S V."/>
        </authorList>
    </citation>
    <scope>NUCLEOTIDE SEQUENCE</scope>
</reference>
<keyword evidence="1" id="KW-0808">Transferase</keyword>
<evidence type="ECO:0000256" key="3">
    <source>
        <dbReference type="SAM" id="Phobius"/>
    </source>
</evidence>
<accession>A0A6J7G2X3</accession>
<keyword evidence="3" id="KW-1133">Transmembrane helix</keyword>
<keyword evidence="3" id="KW-0812">Transmembrane</keyword>
<dbReference type="GO" id="GO:0016780">
    <property type="term" value="F:phosphotransferase activity, for other substituted phosphate groups"/>
    <property type="evidence" value="ECO:0007669"/>
    <property type="project" value="InterPro"/>
</dbReference>
<name>A0A6J7G2X3_9ZZZZ</name>
<dbReference type="InterPro" id="IPR048254">
    <property type="entry name" value="CDP_ALCOHOL_P_TRANSF_CS"/>
</dbReference>
<dbReference type="InterPro" id="IPR000462">
    <property type="entry name" value="CDP-OH_P_trans"/>
</dbReference>
<protein>
    <submittedName>
        <fullName evidence="4">Unannotated protein</fullName>
    </submittedName>
</protein>
<evidence type="ECO:0000313" key="4">
    <source>
        <dbReference type="EMBL" id="CAB4902411.1"/>
    </source>
</evidence>
<dbReference type="Gene3D" id="1.20.120.1760">
    <property type="match status" value="1"/>
</dbReference>
<sequence length="403" mass="43600">MGAPRKGAERWRGPPCGEPAVLQPTDAASRARTHGLTRTPVVPRSRRFRGDDDAAHDRAGVPSHERPAVAAGASRVHGLRPDGCGRGGGAGVLSPSTGGRPDDGATPEDDGPGTPGGDPAESPSDRMRQRADRARAKGRERRDQVRERTRERTEQVRERTDQVRDRAMERTEQVRERTRELTEPARMTVYRLFGIDRSGPPPIETLAGQPLRVWTIPNAVGLLRLALIPVFLVLALSSDDGTRLLPALLFALIAASDYLDGFLARLTGQYSRFGTLLDPITDRALVVAGGIVCWHFDLLPREALAVLVLRELYTTDAARRALKKDVRLGVNWWGRLAVWPLMAGLFAALVGVGWPAKVAVVVGVGMAIMATLKYERDGRRQLRERAAAAQAADGPATGADTGA</sequence>
<dbReference type="PROSITE" id="PS00379">
    <property type="entry name" value="CDP_ALCOHOL_P_TRANSF"/>
    <property type="match status" value="1"/>
</dbReference>
<dbReference type="GO" id="GO:0008654">
    <property type="term" value="P:phospholipid biosynthetic process"/>
    <property type="evidence" value="ECO:0007669"/>
    <property type="project" value="InterPro"/>
</dbReference>
<dbReference type="Pfam" id="PF01066">
    <property type="entry name" value="CDP-OH_P_transf"/>
    <property type="match status" value="1"/>
</dbReference>
<proteinExistence type="predicted"/>
<feature type="compositionally biased region" description="Basic and acidic residues" evidence="2">
    <location>
        <begin position="123"/>
        <end position="179"/>
    </location>
</feature>
<evidence type="ECO:0000256" key="2">
    <source>
        <dbReference type="SAM" id="MobiDB-lite"/>
    </source>
</evidence>
<dbReference type="AlphaFoldDB" id="A0A6J7G2X3"/>
<feature type="compositionally biased region" description="Basic and acidic residues" evidence="2">
    <location>
        <begin position="48"/>
        <end position="67"/>
    </location>
</feature>
<keyword evidence="3" id="KW-0472">Membrane</keyword>
<dbReference type="GO" id="GO:0016020">
    <property type="term" value="C:membrane"/>
    <property type="evidence" value="ECO:0007669"/>
    <property type="project" value="InterPro"/>
</dbReference>